<comment type="caution">
    <text evidence="3">The sequence shown here is derived from an EMBL/GenBank/DDBJ whole genome shotgun (WGS) entry which is preliminary data.</text>
</comment>
<dbReference type="InterPro" id="IPR009339">
    <property type="entry name" value="DUF998"/>
</dbReference>
<feature type="transmembrane region" description="Helical" evidence="2">
    <location>
        <begin position="119"/>
        <end position="138"/>
    </location>
</feature>
<proteinExistence type="predicted"/>
<feature type="transmembrane region" description="Helical" evidence="2">
    <location>
        <begin position="158"/>
        <end position="182"/>
    </location>
</feature>
<dbReference type="AlphaFoldDB" id="A0A229SEL8"/>
<feature type="transmembrane region" description="Helical" evidence="2">
    <location>
        <begin position="45"/>
        <end position="66"/>
    </location>
</feature>
<evidence type="ECO:0000256" key="2">
    <source>
        <dbReference type="SAM" id="Phobius"/>
    </source>
</evidence>
<keyword evidence="4" id="KW-1185">Reference proteome</keyword>
<feature type="region of interest" description="Disordered" evidence="1">
    <location>
        <begin position="1"/>
        <end position="25"/>
    </location>
</feature>
<evidence type="ECO:0000313" key="3">
    <source>
        <dbReference type="EMBL" id="OXM57358.1"/>
    </source>
</evidence>
<name>A0A229SEL8_9PSEU</name>
<sequence>MSKRVARLRGTGDAAPSGRHRTDTEHIVNTPTHTGQVNRPRTRTLLAAAALAGPFFYVSSATQALTRPGFDIGVHPLSQLATGTPGWIQQVTFVLAGLGVVALAVAHRQLVTQGVGRRLVPIFLTVFGAGFVVAGLFTMDPQNSFPEGAPSGVVDMSWHSIVHTAAAALSFVALAGACVTLLVRHVRTRDVRPAVGNGLVALVLLLPTSPTESSIQIAITGLIAYTWVTVHALVLSRSA</sequence>
<keyword evidence="2" id="KW-1133">Transmembrane helix</keyword>
<gene>
    <name evidence="3" type="ORF">CFP71_08470</name>
</gene>
<feature type="transmembrane region" description="Helical" evidence="2">
    <location>
        <begin position="86"/>
        <end position="107"/>
    </location>
</feature>
<evidence type="ECO:0008006" key="5">
    <source>
        <dbReference type="Google" id="ProtNLM"/>
    </source>
</evidence>
<evidence type="ECO:0000256" key="1">
    <source>
        <dbReference type="SAM" id="MobiDB-lite"/>
    </source>
</evidence>
<dbReference type="Proteomes" id="UP000215223">
    <property type="component" value="Unassembled WGS sequence"/>
</dbReference>
<accession>A0A229SEL8</accession>
<dbReference type="OrthoDB" id="8159487at2"/>
<reference evidence="3 4" key="1">
    <citation type="submission" date="2017-07" db="EMBL/GenBank/DDBJ databases">
        <title>Amycolatopsis thailandensis Genome sequencing and assembly.</title>
        <authorList>
            <person name="Kaur N."/>
            <person name="Mayilraj S."/>
        </authorList>
    </citation>
    <scope>NUCLEOTIDE SEQUENCE [LARGE SCALE GENOMIC DNA]</scope>
    <source>
        <strain evidence="3 4">JCM 16380</strain>
    </source>
</reference>
<evidence type="ECO:0000313" key="4">
    <source>
        <dbReference type="Proteomes" id="UP000215223"/>
    </source>
</evidence>
<organism evidence="3 4">
    <name type="scientific">Amycolatopsis thailandensis</name>
    <dbReference type="NCBI Taxonomy" id="589330"/>
    <lineage>
        <taxon>Bacteria</taxon>
        <taxon>Bacillati</taxon>
        <taxon>Actinomycetota</taxon>
        <taxon>Actinomycetes</taxon>
        <taxon>Pseudonocardiales</taxon>
        <taxon>Pseudonocardiaceae</taxon>
        <taxon>Amycolatopsis</taxon>
    </lineage>
</organism>
<keyword evidence="2" id="KW-0472">Membrane</keyword>
<keyword evidence="2" id="KW-0812">Transmembrane</keyword>
<dbReference type="EMBL" id="NMQT01000026">
    <property type="protein sequence ID" value="OXM57358.1"/>
    <property type="molecule type" value="Genomic_DNA"/>
</dbReference>
<dbReference type="Pfam" id="PF06197">
    <property type="entry name" value="DUF998"/>
    <property type="match status" value="1"/>
</dbReference>
<protein>
    <recommendedName>
        <fullName evidence="5">DUF998 domain-containing protein</fullName>
    </recommendedName>
</protein>